<dbReference type="Proteomes" id="UP000309133">
    <property type="component" value="Unassembled WGS sequence"/>
</dbReference>
<dbReference type="InterPro" id="IPR050563">
    <property type="entry name" value="4-hydroxybenzoyl-CoA_TE"/>
</dbReference>
<sequence>MESRRTLVSLRWGDQDPYGHVNNVAIVRLLEEARVRGIWDASDGILPPLDCTEATRVLVSQIEIRYRTVLDYGPDPVEVELEVKRIGGGSFAIGYRITTRDSAGIERSHAEATTTMVFVDLAGSVIRISSAQRAYLRSWMPESS</sequence>
<dbReference type="GO" id="GO:0047617">
    <property type="term" value="F:fatty acyl-CoA hydrolase activity"/>
    <property type="evidence" value="ECO:0007669"/>
    <property type="project" value="TreeGrafter"/>
</dbReference>
<proteinExistence type="predicted"/>
<dbReference type="PANTHER" id="PTHR31793:SF24">
    <property type="entry name" value="LONG-CHAIN ACYL-COA THIOESTERASE FADM"/>
    <property type="match status" value="1"/>
</dbReference>
<dbReference type="SUPFAM" id="SSF54637">
    <property type="entry name" value="Thioesterase/thiol ester dehydrase-isomerase"/>
    <property type="match status" value="1"/>
</dbReference>
<keyword evidence="2" id="KW-1185">Reference proteome</keyword>
<dbReference type="RefSeq" id="WP_136429480.1">
    <property type="nucleotide sequence ID" value="NZ_SSSM01000007.1"/>
</dbReference>
<dbReference type="AlphaFoldDB" id="A0A4S4FDW3"/>
<dbReference type="OrthoDB" id="9799036at2"/>
<name>A0A4S4FDW3_9MICO</name>
<protein>
    <submittedName>
        <fullName evidence="1">Acyl-CoA thioesterase</fullName>
    </submittedName>
</protein>
<evidence type="ECO:0000313" key="1">
    <source>
        <dbReference type="EMBL" id="THG28158.1"/>
    </source>
</evidence>
<accession>A0A4S4FDW3</accession>
<evidence type="ECO:0000313" key="2">
    <source>
        <dbReference type="Proteomes" id="UP000309133"/>
    </source>
</evidence>
<dbReference type="PANTHER" id="PTHR31793">
    <property type="entry name" value="4-HYDROXYBENZOYL-COA THIOESTERASE FAMILY MEMBER"/>
    <property type="match status" value="1"/>
</dbReference>
<reference evidence="1 2" key="1">
    <citation type="submission" date="2019-04" db="EMBL/GenBank/DDBJ databases">
        <authorList>
            <person name="Jiang L."/>
        </authorList>
    </citation>
    <scope>NUCLEOTIDE SEQUENCE [LARGE SCALE GENOMIC DNA]</scope>
    <source>
        <strain evidence="1 2">YIM 131853</strain>
    </source>
</reference>
<dbReference type="Pfam" id="PF13279">
    <property type="entry name" value="4HBT_2"/>
    <property type="match status" value="1"/>
</dbReference>
<comment type="caution">
    <text evidence="1">The sequence shown here is derived from an EMBL/GenBank/DDBJ whole genome shotgun (WGS) entry which is preliminary data.</text>
</comment>
<gene>
    <name evidence="1" type="ORF">E6C64_18795</name>
</gene>
<dbReference type="InterPro" id="IPR029069">
    <property type="entry name" value="HotDog_dom_sf"/>
</dbReference>
<dbReference type="Gene3D" id="3.10.129.10">
    <property type="entry name" value="Hotdog Thioesterase"/>
    <property type="match status" value="1"/>
</dbReference>
<organism evidence="1 2">
    <name type="scientific">Naasia lichenicola</name>
    <dbReference type="NCBI Taxonomy" id="2565933"/>
    <lineage>
        <taxon>Bacteria</taxon>
        <taxon>Bacillati</taxon>
        <taxon>Actinomycetota</taxon>
        <taxon>Actinomycetes</taxon>
        <taxon>Micrococcales</taxon>
        <taxon>Microbacteriaceae</taxon>
        <taxon>Naasia</taxon>
    </lineage>
</organism>
<dbReference type="CDD" id="cd00586">
    <property type="entry name" value="4HBT"/>
    <property type="match status" value="1"/>
</dbReference>
<dbReference type="EMBL" id="SSSM01000007">
    <property type="protein sequence ID" value="THG28158.1"/>
    <property type="molecule type" value="Genomic_DNA"/>
</dbReference>